<dbReference type="InterPro" id="IPR036514">
    <property type="entry name" value="SGNH_hydro_sf"/>
</dbReference>
<reference evidence="1" key="1">
    <citation type="journal article" date="2015" name="BMC Genomics">
        <title>Genome mining reveals unlocked bioactive potential of marine Gram-negative bacteria.</title>
        <authorList>
            <person name="Machado H."/>
            <person name="Sonnenschein E.C."/>
            <person name="Melchiorsen J."/>
            <person name="Gram L."/>
        </authorList>
    </citation>
    <scope>NUCLEOTIDE SEQUENCE</scope>
    <source>
        <strain evidence="1">S2052</strain>
    </source>
</reference>
<dbReference type="RefSeq" id="WP_045986404.1">
    <property type="nucleotide sequence ID" value="NZ_CP063052.1"/>
</dbReference>
<evidence type="ECO:0000313" key="1">
    <source>
        <dbReference type="EMBL" id="KJY71302.1"/>
    </source>
</evidence>
<name>A0A837G5W1_9VIBR</name>
<gene>
    <name evidence="1" type="ORF">TW71_14915</name>
</gene>
<dbReference type="SUPFAM" id="SSF52266">
    <property type="entry name" value="SGNH hydrolase"/>
    <property type="match status" value="1"/>
</dbReference>
<sequence>MTAKLFTIGDSVSQGFMSGAAANTHLCYSTLLAEAIGATNYRYLNWDERYKTKFDMERIFRKLEKRYGSDIRGLEWIGFLPTINSVLDQAEDYFELGDGKLGNAVNSPHTAQGFHNVSVEGMDVADAFMVTPKVCRDEIAQTKPKSLKDNWLKGASHPFYRNAYRVLNPKGKEGESQFDNFSAVDWLKHTCQTEGIENVCLFLGANNALGTVLDLNIVQSQNNGSKPIWEVERRKRLDWNLWHPDHFREEYTELLKRVVAALQHNQHSDWHVFVGTVPLVTIAPLAKGVGEKRIVTNPEDSSKQSLYFQYYTYFPLSLDAAKASKKLLKFEQAVFIDETITEFNKIIRELVEKTNQASDKPRFHIIDTCDSLTQMAWKRNMGKPTYTFPEELKFVYPRPNTKYYHANEDGEVTKGGIFSLDGVHPSATGQGLLAWEFLKKMQIVRPALASSNLDWSKILASDTLRTQPITLMQELYQHDKLIEVVTKICRAVRIKD</sequence>
<proteinExistence type="predicted"/>
<dbReference type="GO" id="GO:0016788">
    <property type="term" value="F:hydrolase activity, acting on ester bonds"/>
    <property type="evidence" value="ECO:0007669"/>
    <property type="project" value="UniProtKB-ARBA"/>
</dbReference>
<dbReference type="Gene3D" id="3.40.50.1110">
    <property type="entry name" value="SGNH hydrolase"/>
    <property type="match status" value="1"/>
</dbReference>
<dbReference type="AlphaFoldDB" id="A0A837G5W1"/>
<dbReference type="EMBL" id="JXXR01000016">
    <property type="protein sequence ID" value="KJY71302.1"/>
    <property type="molecule type" value="Genomic_DNA"/>
</dbReference>
<accession>A0A837G5W1</accession>
<comment type="caution">
    <text evidence="1">The sequence shown here is derived from an EMBL/GenBank/DDBJ whole genome shotgun (WGS) entry which is preliminary data.</text>
</comment>
<protein>
    <submittedName>
        <fullName evidence="1">Uncharacterized protein</fullName>
    </submittedName>
</protein>
<organism evidence="1">
    <name type="scientific">Vibrio coralliilyticus</name>
    <dbReference type="NCBI Taxonomy" id="190893"/>
    <lineage>
        <taxon>Bacteria</taxon>
        <taxon>Pseudomonadati</taxon>
        <taxon>Pseudomonadota</taxon>
        <taxon>Gammaproteobacteria</taxon>
        <taxon>Vibrionales</taxon>
        <taxon>Vibrionaceae</taxon>
        <taxon>Vibrio</taxon>
    </lineage>
</organism>